<comment type="cofactor">
    <cofactor evidence="1 6">
        <name>FAD</name>
        <dbReference type="ChEBI" id="CHEBI:57692"/>
    </cofactor>
</comment>
<dbReference type="Pfam" id="PF02770">
    <property type="entry name" value="Acyl-CoA_dh_M"/>
    <property type="match status" value="1"/>
</dbReference>
<dbReference type="GO" id="GO:0003995">
    <property type="term" value="F:acyl-CoA dehydrogenase activity"/>
    <property type="evidence" value="ECO:0007669"/>
    <property type="project" value="TreeGrafter"/>
</dbReference>
<dbReference type="InterPro" id="IPR037069">
    <property type="entry name" value="AcylCoA_DH/ox_N_sf"/>
</dbReference>
<protein>
    <submittedName>
        <fullName evidence="10">Pimeloyl-CoA dehydrogenase small subunit</fullName>
    </submittedName>
</protein>
<sequence length="378" mass="41196">MDFELSDEQNMLKDSVERFVKDNYSAEARAKLADTELGFSRDHWKTMAELGWLGMPFPEEVGGFGGTAIETAIMMENMGNGLVLEPFLSTVILGGGLVAEAGNEAQIEAIIPEVIEGNMMLAFAYAEPQSRFDLNDVETSASKSGDGYVLNGHKAVVYHGTTADKIIVSARTSGDSRDENGISLFVVDNNSSGVTRRDYRTIDGQRAADITLKDVKVGADALLGEEGGALPVIEKVVDRAIAALCAEAVGAMQAANNITNEYMKERKQFGTPIGKFQVLQHRMVDMYMEAEQSKSMSDMVAMKLELDDETERRKAVAAAKAQIGQAAKFVGEQSIQLHGGMGMTDEYSIGHYFKRLTTIEMLFGNTDHHFKKYAALAS</sequence>
<feature type="domain" description="Acyl-CoA oxidase/dehydrogenase middle" evidence="8">
    <location>
        <begin position="122"/>
        <end position="214"/>
    </location>
</feature>
<dbReference type="InterPro" id="IPR009100">
    <property type="entry name" value="AcylCoA_DH/oxidase_NM_dom_sf"/>
</dbReference>
<dbReference type="PANTHER" id="PTHR43884">
    <property type="entry name" value="ACYL-COA DEHYDROGENASE"/>
    <property type="match status" value="1"/>
</dbReference>
<evidence type="ECO:0000256" key="4">
    <source>
        <dbReference type="ARBA" id="ARBA00022827"/>
    </source>
</evidence>
<reference evidence="10 11" key="1">
    <citation type="submission" date="2019-12" db="EMBL/GenBank/DDBJ databases">
        <title>Snethiella sp. nov. sp. isolated from sea sand.</title>
        <authorList>
            <person name="Kim J."/>
            <person name="Jeong S.E."/>
            <person name="Jung H.S."/>
            <person name="Jeon C.O."/>
        </authorList>
    </citation>
    <scope>NUCLEOTIDE SEQUENCE [LARGE SCALE GENOMIC DNA]</scope>
    <source>
        <strain evidence="10 11">DP05</strain>
    </source>
</reference>
<gene>
    <name evidence="10" type="ORF">GQE98_01520</name>
</gene>
<dbReference type="SUPFAM" id="SSF56645">
    <property type="entry name" value="Acyl-CoA dehydrogenase NM domain-like"/>
    <property type="match status" value="1"/>
</dbReference>
<evidence type="ECO:0000259" key="8">
    <source>
        <dbReference type="Pfam" id="PF02770"/>
    </source>
</evidence>
<accession>A0A6L8W489</accession>
<dbReference type="GO" id="GO:0050660">
    <property type="term" value="F:flavin adenine dinucleotide binding"/>
    <property type="evidence" value="ECO:0007669"/>
    <property type="project" value="InterPro"/>
</dbReference>
<proteinExistence type="inferred from homology"/>
<dbReference type="Pfam" id="PF00441">
    <property type="entry name" value="Acyl-CoA_dh_1"/>
    <property type="match status" value="1"/>
</dbReference>
<dbReference type="Proteomes" id="UP000476030">
    <property type="component" value="Unassembled WGS sequence"/>
</dbReference>
<dbReference type="PANTHER" id="PTHR43884:SF20">
    <property type="entry name" value="ACYL-COA DEHYDROGENASE FADE28"/>
    <property type="match status" value="1"/>
</dbReference>
<keyword evidence="3 6" id="KW-0285">Flavoprotein</keyword>
<evidence type="ECO:0000259" key="7">
    <source>
        <dbReference type="Pfam" id="PF00441"/>
    </source>
</evidence>
<dbReference type="CDD" id="cd00567">
    <property type="entry name" value="ACAD"/>
    <property type="match status" value="1"/>
</dbReference>
<dbReference type="Pfam" id="PF02771">
    <property type="entry name" value="Acyl-CoA_dh_N"/>
    <property type="match status" value="1"/>
</dbReference>
<evidence type="ECO:0000313" key="10">
    <source>
        <dbReference type="EMBL" id="MZR29304.1"/>
    </source>
</evidence>
<dbReference type="InterPro" id="IPR013786">
    <property type="entry name" value="AcylCoA_DH/ox_N"/>
</dbReference>
<dbReference type="InterPro" id="IPR046373">
    <property type="entry name" value="Acyl-CoA_Oxase/DH_mid-dom_sf"/>
</dbReference>
<dbReference type="InterPro" id="IPR036250">
    <property type="entry name" value="AcylCo_DH-like_C"/>
</dbReference>
<dbReference type="InterPro" id="IPR009075">
    <property type="entry name" value="AcylCo_DH/oxidase_C"/>
</dbReference>
<evidence type="ECO:0000256" key="2">
    <source>
        <dbReference type="ARBA" id="ARBA00009347"/>
    </source>
</evidence>
<organism evidence="10 11">
    <name type="scientific">Sneathiella litorea</name>
    <dbReference type="NCBI Taxonomy" id="2606216"/>
    <lineage>
        <taxon>Bacteria</taxon>
        <taxon>Pseudomonadati</taxon>
        <taxon>Pseudomonadota</taxon>
        <taxon>Alphaproteobacteria</taxon>
        <taxon>Sneathiellales</taxon>
        <taxon>Sneathiellaceae</taxon>
        <taxon>Sneathiella</taxon>
    </lineage>
</organism>
<evidence type="ECO:0000256" key="1">
    <source>
        <dbReference type="ARBA" id="ARBA00001974"/>
    </source>
</evidence>
<name>A0A6L8W489_9PROT</name>
<dbReference type="Gene3D" id="1.20.140.10">
    <property type="entry name" value="Butyryl-CoA Dehydrogenase, subunit A, domain 3"/>
    <property type="match status" value="1"/>
</dbReference>
<dbReference type="SUPFAM" id="SSF47203">
    <property type="entry name" value="Acyl-CoA dehydrogenase C-terminal domain-like"/>
    <property type="match status" value="1"/>
</dbReference>
<evidence type="ECO:0000256" key="5">
    <source>
        <dbReference type="ARBA" id="ARBA00023002"/>
    </source>
</evidence>
<evidence type="ECO:0000256" key="3">
    <source>
        <dbReference type="ARBA" id="ARBA00022630"/>
    </source>
</evidence>
<dbReference type="InterPro" id="IPR006091">
    <property type="entry name" value="Acyl-CoA_Oxase/DH_mid-dom"/>
</dbReference>
<dbReference type="EMBL" id="WTUW01000001">
    <property type="protein sequence ID" value="MZR29304.1"/>
    <property type="molecule type" value="Genomic_DNA"/>
</dbReference>
<feature type="domain" description="Acyl-CoA dehydrogenase/oxidase N-terminal" evidence="9">
    <location>
        <begin position="6"/>
        <end position="117"/>
    </location>
</feature>
<evidence type="ECO:0000259" key="9">
    <source>
        <dbReference type="Pfam" id="PF02771"/>
    </source>
</evidence>
<keyword evidence="4 6" id="KW-0274">FAD</keyword>
<dbReference type="RefSeq" id="WP_161313785.1">
    <property type="nucleotide sequence ID" value="NZ_WTUW01000001.1"/>
</dbReference>
<keyword evidence="11" id="KW-1185">Reference proteome</keyword>
<keyword evidence="5 6" id="KW-0560">Oxidoreductase</keyword>
<evidence type="ECO:0000256" key="6">
    <source>
        <dbReference type="RuleBase" id="RU362125"/>
    </source>
</evidence>
<dbReference type="Gene3D" id="2.40.110.10">
    <property type="entry name" value="Butyryl-CoA Dehydrogenase, subunit A, domain 2"/>
    <property type="match status" value="1"/>
</dbReference>
<evidence type="ECO:0000313" key="11">
    <source>
        <dbReference type="Proteomes" id="UP000476030"/>
    </source>
</evidence>
<comment type="caution">
    <text evidence="10">The sequence shown here is derived from an EMBL/GenBank/DDBJ whole genome shotgun (WGS) entry which is preliminary data.</text>
</comment>
<dbReference type="Gene3D" id="1.10.540.10">
    <property type="entry name" value="Acyl-CoA dehydrogenase/oxidase, N-terminal domain"/>
    <property type="match status" value="1"/>
</dbReference>
<dbReference type="AlphaFoldDB" id="A0A6L8W489"/>
<feature type="domain" description="Acyl-CoA dehydrogenase/oxidase C-terminal" evidence="7">
    <location>
        <begin position="241"/>
        <end position="369"/>
    </location>
</feature>
<comment type="similarity">
    <text evidence="2 6">Belongs to the acyl-CoA dehydrogenase family.</text>
</comment>